<dbReference type="SUPFAM" id="SSF103473">
    <property type="entry name" value="MFS general substrate transporter"/>
    <property type="match status" value="1"/>
</dbReference>
<evidence type="ECO:0000256" key="6">
    <source>
        <dbReference type="SAM" id="Phobius"/>
    </source>
</evidence>
<protein>
    <submittedName>
        <fullName evidence="7">Uncharacterized protein</fullName>
    </submittedName>
</protein>
<comment type="subcellular location">
    <subcellularLocation>
        <location evidence="1">Membrane</location>
        <topology evidence="1">Multi-pass membrane protein</topology>
    </subcellularLocation>
</comment>
<dbReference type="PANTHER" id="PTHR43791">
    <property type="entry name" value="PERMEASE-RELATED"/>
    <property type="match status" value="1"/>
</dbReference>
<accession>A0A8H6ZVR5</accession>
<dbReference type="VEuPathDB" id="FungiDB:PC9H_004743"/>
<name>A0A8H6ZVR5_PLEOS</name>
<dbReference type="InterPro" id="IPR036259">
    <property type="entry name" value="MFS_trans_sf"/>
</dbReference>
<dbReference type="GO" id="GO:0022857">
    <property type="term" value="F:transmembrane transporter activity"/>
    <property type="evidence" value="ECO:0007669"/>
    <property type="project" value="TreeGrafter"/>
</dbReference>
<reference evidence="7" key="1">
    <citation type="submission" date="2019-07" db="EMBL/GenBank/DDBJ databases">
        <authorList>
            <person name="Palmer J.M."/>
        </authorList>
    </citation>
    <scope>NUCLEOTIDE SEQUENCE</scope>
    <source>
        <strain evidence="7">PC9</strain>
    </source>
</reference>
<evidence type="ECO:0000256" key="1">
    <source>
        <dbReference type="ARBA" id="ARBA00004141"/>
    </source>
</evidence>
<dbReference type="OrthoDB" id="3063162at2759"/>
<comment type="caution">
    <text evidence="7">The sequence shown here is derived from an EMBL/GenBank/DDBJ whole genome shotgun (WGS) entry which is preliminary data.</text>
</comment>
<dbReference type="PANTHER" id="PTHR43791:SF6">
    <property type="entry name" value="TRANSPORTER, PUTATIVE (AFU_ORTHOLOGUE AFUA_1G16690)-RELATED"/>
    <property type="match status" value="1"/>
</dbReference>
<dbReference type="Gene3D" id="1.20.1250.20">
    <property type="entry name" value="MFS general substrate transporter like domains"/>
    <property type="match status" value="1"/>
</dbReference>
<keyword evidence="2" id="KW-0813">Transport</keyword>
<evidence type="ECO:0000256" key="2">
    <source>
        <dbReference type="ARBA" id="ARBA00022448"/>
    </source>
</evidence>
<keyword evidence="8" id="KW-1185">Reference proteome</keyword>
<evidence type="ECO:0000256" key="5">
    <source>
        <dbReference type="ARBA" id="ARBA00023136"/>
    </source>
</evidence>
<dbReference type="RefSeq" id="XP_036632827.1">
    <property type="nucleotide sequence ID" value="XM_036774325.1"/>
</dbReference>
<evidence type="ECO:0000313" key="7">
    <source>
        <dbReference type="EMBL" id="KAF7432800.1"/>
    </source>
</evidence>
<evidence type="ECO:0000256" key="4">
    <source>
        <dbReference type="ARBA" id="ARBA00022989"/>
    </source>
</evidence>
<evidence type="ECO:0000313" key="8">
    <source>
        <dbReference type="Proteomes" id="UP000623687"/>
    </source>
</evidence>
<organism evidence="7 8">
    <name type="scientific">Pleurotus ostreatus</name>
    <name type="common">Oyster mushroom</name>
    <name type="synonym">White-rot fungus</name>
    <dbReference type="NCBI Taxonomy" id="5322"/>
    <lineage>
        <taxon>Eukaryota</taxon>
        <taxon>Fungi</taxon>
        <taxon>Dikarya</taxon>
        <taxon>Basidiomycota</taxon>
        <taxon>Agaricomycotina</taxon>
        <taxon>Agaricomycetes</taxon>
        <taxon>Agaricomycetidae</taxon>
        <taxon>Agaricales</taxon>
        <taxon>Pleurotineae</taxon>
        <taxon>Pleurotaceae</taxon>
        <taxon>Pleurotus</taxon>
    </lineage>
</organism>
<gene>
    <name evidence="7" type="ORF">PC9H_004743</name>
</gene>
<dbReference type="GeneID" id="59374561"/>
<keyword evidence="4 6" id="KW-1133">Transmembrane helix</keyword>
<dbReference type="GO" id="GO:0016020">
    <property type="term" value="C:membrane"/>
    <property type="evidence" value="ECO:0007669"/>
    <property type="project" value="UniProtKB-SubCell"/>
</dbReference>
<keyword evidence="5 6" id="KW-0472">Membrane</keyword>
<evidence type="ECO:0000256" key="3">
    <source>
        <dbReference type="ARBA" id="ARBA00022692"/>
    </source>
</evidence>
<proteinExistence type="predicted"/>
<sequence>MHDHRSEDSIEDSDPDAEFGGHAARVALEKKLLWKIDLRMSILIVIYILNYIDRNNAGTAWLRGFEADLHLQGQQFPTLLSILYVGYIIMQIPSFVTIISYLHVHVSLMDQ</sequence>
<dbReference type="EMBL" id="JACETU010000003">
    <property type="protein sequence ID" value="KAF7432800.1"/>
    <property type="molecule type" value="Genomic_DNA"/>
</dbReference>
<feature type="transmembrane region" description="Helical" evidence="6">
    <location>
        <begin position="82"/>
        <end position="104"/>
    </location>
</feature>
<dbReference type="AlphaFoldDB" id="A0A8H6ZVR5"/>
<keyword evidence="3 6" id="KW-0812">Transmembrane</keyword>
<dbReference type="Proteomes" id="UP000623687">
    <property type="component" value="Unassembled WGS sequence"/>
</dbReference>